<evidence type="ECO:0000259" key="5">
    <source>
        <dbReference type="PROSITE" id="PS50111"/>
    </source>
</evidence>
<keyword evidence="4" id="KW-0472">Membrane</keyword>
<dbReference type="EMBL" id="FNPI01000015">
    <property type="protein sequence ID" value="SDZ52143.1"/>
    <property type="molecule type" value="Genomic_DNA"/>
</dbReference>
<protein>
    <submittedName>
        <fullName evidence="6">Methyl-accepting chemotaxis protein</fullName>
    </submittedName>
</protein>
<dbReference type="Pfam" id="PF00015">
    <property type="entry name" value="MCPsignal"/>
    <property type="match status" value="1"/>
</dbReference>
<dbReference type="SUPFAM" id="SSF58104">
    <property type="entry name" value="Methyl-accepting chemotaxis protein (MCP) signaling domain"/>
    <property type="match status" value="1"/>
</dbReference>
<dbReference type="GO" id="GO:0007165">
    <property type="term" value="P:signal transduction"/>
    <property type="evidence" value="ECO:0007669"/>
    <property type="project" value="UniProtKB-KW"/>
</dbReference>
<dbReference type="PANTHER" id="PTHR32089">
    <property type="entry name" value="METHYL-ACCEPTING CHEMOTAXIS PROTEIN MCPB"/>
    <property type="match status" value="1"/>
</dbReference>
<dbReference type="PRINTS" id="PR00260">
    <property type="entry name" value="CHEMTRNSDUCR"/>
</dbReference>
<proteinExistence type="inferred from homology"/>
<dbReference type="InterPro" id="IPR004090">
    <property type="entry name" value="Chemotax_Me-accpt_rcpt"/>
</dbReference>
<accession>A0A1H3TPD5</accession>
<sequence length="573" mass="64254">MKRLLKKLPKWEGKLIHKLILLMVCIFIVSAASSIFIYSANQQVTNKSLQLEEAAELQQKYTQLLAESKQIGLLQLQLVTSGYSEDRVEHLQESLGKYQLYFGEINGAIAGNDTLEHYFSHFDEAFSTYEQLYERYFQTPFTDEDLDRIRSRVSPHIIRTEDGINSVDDRIYEYLAAGMEDNRGELYSSITATSMITLLLSAALIIVPLIFLLLFGKNIASGVKLVMDRIKAYKGGNLSYDHSKQRSDEFDKIDSALEELGKSLQEILVSNERVGRNVTHVAEQTSKASYDQLAGMERLQETVMEFTNEVEQQTDFTNTISSTTEEVSASSQEIQSAIEMMTEQMNGVDNVSKQGVSLMQELQRTIQHLNENTLHASRKVSGMEKQLGEINRFIDGIDAIAAQTNLLALNASIEAARAGTAGKSFSVVADEIRKLSSETNQFSNSTKNVLTDLNNEIVGVVEAFDQFLQQSRETVAQANEALRNFTDISGKNNELANKYVDMSLAIEQINEAMEEVVTSVSQLVEGANCLQDNNRLFKEVIDEQTSRQKELTELANSLYGTAKSLKKDSWHLA</sequence>
<evidence type="ECO:0000256" key="3">
    <source>
        <dbReference type="PROSITE-ProRule" id="PRU00284"/>
    </source>
</evidence>
<feature type="transmembrane region" description="Helical" evidence="4">
    <location>
        <begin position="20"/>
        <end position="40"/>
    </location>
</feature>
<dbReference type="InterPro" id="IPR004089">
    <property type="entry name" value="MCPsignal_dom"/>
</dbReference>
<evidence type="ECO:0000256" key="2">
    <source>
        <dbReference type="ARBA" id="ARBA00029447"/>
    </source>
</evidence>
<keyword evidence="7" id="KW-1185">Reference proteome</keyword>
<dbReference type="Gene3D" id="6.10.340.10">
    <property type="match status" value="1"/>
</dbReference>
<keyword evidence="1 3" id="KW-0807">Transducer</keyword>
<feature type="domain" description="Methyl-accepting transducer" evidence="5">
    <location>
        <begin position="288"/>
        <end position="524"/>
    </location>
</feature>
<dbReference type="AlphaFoldDB" id="A0A1H3TPD5"/>
<keyword evidence="4" id="KW-1133">Transmembrane helix</keyword>
<dbReference type="GO" id="GO:0004888">
    <property type="term" value="F:transmembrane signaling receptor activity"/>
    <property type="evidence" value="ECO:0007669"/>
    <property type="project" value="InterPro"/>
</dbReference>
<evidence type="ECO:0000313" key="7">
    <source>
        <dbReference type="Proteomes" id="UP000198935"/>
    </source>
</evidence>
<evidence type="ECO:0000256" key="4">
    <source>
        <dbReference type="SAM" id="Phobius"/>
    </source>
</evidence>
<evidence type="ECO:0000313" key="6">
    <source>
        <dbReference type="EMBL" id="SDZ52143.1"/>
    </source>
</evidence>
<reference evidence="7" key="1">
    <citation type="submission" date="2016-10" db="EMBL/GenBank/DDBJ databases">
        <authorList>
            <person name="Varghese N."/>
            <person name="Submissions S."/>
        </authorList>
    </citation>
    <scope>NUCLEOTIDE SEQUENCE [LARGE SCALE GENOMIC DNA]</scope>
    <source>
        <strain evidence="7">SP</strain>
    </source>
</reference>
<dbReference type="Proteomes" id="UP000198935">
    <property type="component" value="Unassembled WGS sequence"/>
</dbReference>
<organism evidence="6 7">
    <name type="scientific">Evansella caseinilytica</name>
    <dbReference type="NCBI Taxonomy" id="1503961"/>
    <lineage>
        <taxon>Bacteria</taxon>
        <taxon>Bacillati</taxon>
        <taxon>Bacillota</taxon>
        <taxon>Bacilli</taxon>
        <taxon>Bacillales</taxon>
        <taxon>Bacillaceae</taxon>
        <taxon>Evansella</taxon>
    </lineage>
</organism>
<feature type="transmembrane region" description="Helical" evidence="4">
    <location>
        <begin position="195"/>
        <end position="215"/>
    </location>
</feature>
<dbReference type="STRING" id="1503961.SAMN05421736_115142"/>
<dbReference type="Gene3D" id="1.10.287.950">
    <property type="entry name" value="Methyl-accepting chemotaxis protein"/>
    <property type="match status" value="1"/>
</dbReference>
<keyword evidence="4" id="KW-0812">Transmembrane</keyword>
<dbReference type="PANTHER" id="PTHR32089:SF112">
    <property type="entry name" value="LYSOZYME-LIKE PROTEIN-RELATED"/>
    <property type="match status" value="1"/>
</dbReference>
<evidence type="ECO:0000256" key="1">
    <source>
        <dbReference type="ARBA" id="ARBA00023224"/>
    </source>
</evidence>
<dbReference type="GO" id="GO:0016020">
    <property type="term" value="C:membrane"/>
    <property type="evidence" value="ECO:0007669"/>
    <property type="project" value="InterPro"/>
</dbReference>
<gene>
    <name evidence="6" type="ORF">SAMN05421736_115142</name>
</gene>
<name>A0A1H3TPD5_9BACI</name>
<dbReference type="PROSITE" id="PS50111">
    <property type="entry name" value="CHEMOTAXIS_TRANSDUC_2"/>
    <property type="match status" value="1"/>
</dbReference>
<dbReference type="SMART" id="SM00283">
    <property type="entry name" value="MA"/>
    <property type="match status" value="1"/>
</dbReference>
<dbReference type="GO" id="GO:0006935">
    <property type="term" value="P:chemotaxis"/>
    <property type="evidence" value="ECO:0007669"/>
    <property type="project" value="InterPro"/>
</dbReference>
<comment type="similarity">
    <text evidence="2">Belongs to the methyl-accepting chemotaxis (MCP) protein family.</text>
</comment>